<gene>
    <name evidence="1" type="ORF">PRELSG_0612700</name>
</gene>
<dbReference type="RefSeq" id="XP_028532160.1">
    <property type="nucleotide sequence ID" value="XM_028675586.1"/>
</dbReference>
<keyword evidence="2" id="KW-1185">Reference proteome</keyword>
<accession>A0A1J1H3M2</accession>
<evidence type="ECO:0000313" key="1">
    <source>
        <dbReference type="EMBL" id="CRG99152.1"/>
    </source>
</evidence>
<dbReference type="OMA" id="FSRWHIL"/>
<dbReference type="GeneID" id="39735253"/>
<protein>
    <submittedName>
        <fullName evidence="1">Uncharacterized protein</fullName>
    </submittedName>
</protein>
<dbReference type="OrthoDB" id="391350at2759"/>
<name>A0A1J1H3M2_PLARL</name>
<dbReference type="Proteomes" id="UP000220158">
    <property type="component" value="Chromosome 6"/>
</dbReference>
<reference evidence="1 2" key="1">
    <citation type="submission" date="2015-04" db="EMBL/GenBank/DDBJ databases">
        <authorList>
            <consortium name="Pathogen Informatics"/>
        </authorList>
    </citation>
    <scope>NUCLEOTIDE SEQUENCE [LARGE SCALE GENOMIC DNA]</scope>
    <source>
        <strain evidence="1 2">SGS1</strain>
    </source>
</reference>
<organism evidence="1 2">
    <name type="scientific">Plasmodium relictum</name>
    <dbReference type="NCBI Taxonomy" id="85471"/>
    <lineage>
        <taxon>Eukaryota</taxon>
        <taxon>Sar</taxon>
        <taxon>Alveolata</taxon>
        <taxon>Apicomplexa</taxon>
        <taxon>Aconoidasida</taxon>
        <taxon>Haemosporida</taxon>
        <taxon>Plasmodiidae</taxon>
        <taxon>Plasmodium</taxon>
        <taxon>Plasmodium (Haemamoeba)</taxon>
    </lineage>
</organism>
<dbReference type="VEuPathDB" id="PlasmoDB:PRELSG_0612700"/>
<dbReference type="KEGG" id="prel:PRELSG_0612700"/>
<dbReference type="EMBL" id="LN835301">
    <property type="protein sequence ID" value="CRG99152.1"/>
    <property type="molecule type" value="Genomic_DNA"/>
</dbReference>
<dbReference type="AlphaFoldDB" id="A0A1J1H3M2"/>
<evidence type="ECO:0000313" key="2">
    <source>
        <dbReference type="Proteomes" id="UP000220158"/>
    </source>
</evidence>
<proteinExistence type="predicted"/>
<sequence length="742" mass="88362">MINYKNKAYYDINKNDRIEENNEIENINCKFKEKKKFTENDVKALSKLIEKYNIGKNFACFGGAFARFANEAIAFNKKEFKPRLGIHMNDYLFNNDIFENNFIKLIHFSRWHILVYLSNRKLYVYKHSRYLWHLDHFNEWKNIEIPTDNEITNIQVVSCNYQGDIYFDKINKDNMIQNENNLCNEKISKNNIFDPINIFCISLIDNQNNLYVGLNINIDSNKMNIKQIKMVIPEKFLKQNLEFNALFVSLPELNDYDIKNNNVDLKFSTIFELSYNYTSERKKRKRTNDKYLKLHINHNKERKNYYQFNKAYKNYSSDSCEYIHIINNNNVNKNIKSGDNINNVNNLKNINKNNDFSNNINNNHFKVNSCGDCCKLKEEIIKKHKNYNNIKLELNKKSGVINNDAVNNYLKKEKGSILEYSIKIARSVSNKNEANDQFTENDIDSTIDEEIDNDYINKKNYFLYIKISDNVKFKKKLINSKPKKLISGTSCNHGCVLFENKEIYFWIYKKGNPLNISNKDEKICTDTKSNFITFKKLKSPKLKIIEVIYCNNTYIMLSEDKNIYILKLPFLQNLRAVNFFFYLNNYLFKKTNFIHNTGMLTLDKIKKDDLIKMYLTDYILITIHNTKDIYFTPILFENIYNYKDTQYIDVLSTKYEYQIKNLIKNLGEFNINGLEKLFSQEEKMRFPNLTKYKMIRICAEKKNSFTLYVSPNALIVCIYNLFEYYDILNTSISNFLSKYYIV</sequence>